<sequence>MLLSIVLMIKNEEKFLDKTLNALNKIREKVESELIILDTGSIDKSVEIAKLYTGKVYFASWNDNFGHMRNKSISYANGEWVLILDADEELIECEKMINFFKTDLHKKYNSAAVELKNINSEDGKSYSKSANLRLFKKEGFRYEGAIHEQPMYKEPVYNNIAVFNHYGYLYVDEEFKQKKLKRNEKILLKELDENPNDPYINFQLGKNFMAINKKEEALSYMEKSMNLHSEWKDIPPYVYSNLAKFYVELKQFGKCEKVCMEYLQKKDDKNIDIYYFLAISQSFLYKYEESLNSYERYIYLVDNYDISTQANSIYADGITVGLKEYAQKNILKNYYYLEQYEQVIEKYKNIDFDEIKDIYDILFESLYKTDKIKEILNIYNKKILSIVDTKYIESSLEKTILKVKEIDKIKIYQVLSNIENDYGLLNKVRLGEKFTIKELNELLSSGKQAYYGDIIYYALNNNLDILDLLQNVSYSYMKDYFNHVIYSNRDCLLQLYNWILDEPNTLSLNKLNVYSCLLKVLLEDGSFDNEKHEKLFYMYIIYRYNFIKEIYNPTLSNEELIRLLQDKEDEFVIKINLAQKLKDKEPLKYIQEIRKLILDNEKYKKGIEILIDKFSKNINEGEEIKKLKRQYKLLIENSINSGDINNALIMINEYENMYSEDIEILNMKSILSLLNNNYEEAEIFLKKSFLLDYENINTIFNIAYLKEVKLENNEAVMFYNKIVDISEDKDLILEAKGKIKLLKES</sequence>
<dbReference type="Gene3D" id="3.90.550.10">
    <property type="entry name" value="Spore Coat Polysaccharide Biosynthesis Protein SpsA, Chain A"/>
    <property type="match status" value="1"/>
</dbReference>
<protein>
    <submittedName>
        <fullName evidence="2">Glycosyltransferase</fullName>
        <ecNumber evidence="2">2.4.-.-</ecNumber>
    </submittedName>
</protein>
<dbReference type="InterPro" id="IPR019734">
    <property type="entry name" value="TPR_rpt"/>
</dbReference>
<organism evidence="2 3">
    <name type="scientific">Terrisporobacter hibernicus</name>
    <dbReference type="NCBI Taxonomy" id="2813371"/>
    <lineage>
        <taxon>Bacteria</taxon>
        <taxon>Bacillati</taxon>
        <taxon>Bacillota</taxon>
        <taxon>Clostridia</taxon>
        <taxon>Peptostreptococcales</taxon>
        <taxon>Peptostreptococcaceae</taxon>
        <taxon>Terrisporobacter</taxon>
    </lineage>
</organism>
<keyword evidence="3" id="KW-1185">Reference proteome</keyword>
<proteinExistence type="predicted"/>
<dbReference type="EC" id="2.4.-.-" evidence="2"/>
<keyword evidence="2" id="KW-0328">Glycosyltransferase</keyword>
<dbReference type="EMBL" id="CP081135">
    <property type="protein sequence ID" value="UEL48578.1"/>
    <property type="molecule type" value="Genomic_DNA"/>
</dbReference>
<feature type="domain" description="Glycosyltransferase 2-like" evidence="1">
    <location>
        <begin position="4"/>
        <end position="103"/>
    </location>
</feature>
<dbReference type="GO" id="GO:0016757">
    <property type="term" value="F:glycosyltransferase activity"/>
    <property type="evidence" value="ECO:0007669"/>
    <property type="project" value="UniProtKB-KW"/>
</dbReference>
<dbReference type="Gene3D" id="1.25.40.10">
    <property type="entry name" value="Tetratricopeptide repeat domain"/>
    <property type="match status" value="2"/>
</dbReference>
<dbReference type="KEGG" id="tem:JW646_03750"/>
<evidence type="ECO:0000259" key="1">
    <source>
        <dbReference type="Pfam" id="PF00535"/>
    </source>
</evidence>
<evidence type="ECO:0000313" key="2">
    <source>
        <dbReference type="EMBL" id="UEL48578.1"/>
    </source>
</evidence>
<dbReference type="Proteomes" id="UP001198983">
    <property type="component" value="Chromosome"/>
</dbReference>
<dbReference type="AlphaFoldDB" id="A0AAX2ZGX1"/>
<dbReference type="RefSeq" id="WP_228416647.1">
    <property type="nucleotide sequence ID" value="NZ_CP081135.1"/>
</dbReference>
<dbReference type="Pfam" id="PF00535">
    <property type="entry name" value="Glycos_transf_2"/>
    <property type="match status" value="1"/>
</dbReference>
<name>A0AAX2ZGX1_9FIRM</name>
<dbReference type="SUPFAM" id="SSF48452">
    <property type="entry name" value="TPR-like"/>
    <property type="match status" value="2"/>
</dbReference>
<dbReference type="InterPro" id="IPR029044">
    <property type="entry name" value="Nucleotide-diphossugar_trans"/>
</dbReference>
<dbReference type="InterPro" id="IPR001173">
    <property type="entry name" value="Glyco_trans_2-like"/>
</dbReference>
<dbReference type="InterPro" id="IPR011990">
    <property type="entry name" value="TPR-like_helical_dom_sf"/>
</dbReference>
<dbReference type="PANTHER" id="PTHR43630:SF2">
    <property type="entry name" value="GLYCOSYLTRANSFERASE"/>
    <property type="match status" value="1"/>
</dbReference>
<dbReference type="PANTHER" id="PTHR43630">
    <property type="entry name" value="POLY-BETA-1,6-N-ACETYL-D-GLUCOSAMINE SYNTHASE"/>
    <property type="match status" value="1"/>
</dbReference>
<reference evidence="2 3" key="1">
    <citation type="journal article" date="2023" name="Int. J. Syst. Evol. Microbiol.">
        <title>Terrisporobacter hibernicus sp. nov., isolated from bovine faeces in Northern Ireland.</title>
        <authorList>
            <person name="Mitchell M."/>
            <person name="Nguyen S.V."/>
            <person name="Connor M."/>
            <person name="Fairley D.J."/>
            <person name="Donoghue O."/>
            <person name="Marshall H."/>
            <person name="Koolman L."/>
            <person name="McMullan G."/>
            <person name="Schaffer K.E."/>
            <person name="McGrath J.W."/>
            <person name="Fanning S."/>
        </authorList>
    </citation>
    <scope>NUCLEOTIDE SEQUENCE [LARGE SCALE GENOMIC DNA]</scope>
    <source>
        <strain evidence="2 3">MCA3</strain>
    </source>
</reference>
<accession>A0AAX2ZGX1</accession>
<dbReference type="SMART" id="SM00028">
    <property type="entry name" value="TPR"/>
    <property type="match status" value="5"/>
</dbReference>
<keyword evidence="2" id="KW-0808">Transferase</keyword>
<dbReference type="SUPFAM" id="SSF53448">
    <property type="entry name" value="Nucleotide-diphospho-sugar transferases"/>
    <property type="match status" value="1"/>
</dbReference>
<evidence type="ECO:0000313" key="3">
    <source>
        <dbReference type="Proteomes" id="UP001198983"/>
    </source>
</evidence>
<gene>
    <name evidence="2" type="ORF">JW646_03750</name>
</gene>